<dbReference type="Proteomes" id="UP000075882">
    <property type="component" value="Unassembled WGS sequence"/>
</dbReference>
<accession>A0A8W7PGW4</accession>
<feature type="region of interest" description="Disordered" evidence="3">
    <location>
        <begin position="511"/>
        <end position="632"/>
    </location>
</feature>
<dbReference type="VEuPathDB" id="VectorBase:ACON2_030766"/>
<dbReference type="GO" id="GO:0048468">
    <property type="term" value="P:cell development"/>
    <property type="evidence" value="ECO:0007669"/>
    <property type="project" value="UniProtKB-ARBA"/>
</dbReference>
<feature type="compositionally biased region" description="Low complexity" evidence="3">
    <location>
        <begin position="876"/>
        <end position="886"/>
    </location>
</feature>
<dbReference type="SMART" id="SM00355">
    <property type="entry name" value="ZnF_C2H2"/>
    <property type="match status" value="2"/>
</dbReference>
<feature type="compositionally biased region" description="Low complexity" evidence="3">
    <location>
        <begin position="590"/>
        <end position="600"/>
    </location>
</feature>
<feature type="region of interest" description="Disordered" evidence="3">
    <location>
        <begin position="665"/>
        <end position="684"/>
    </location>
</feature>
<evidence type="ECO:0000256" key="1">
    <source>
        <dbReference type="ARBA" id="ARBA00004123"/>
    </source>
</evidence>
<sequence length="1204" mass="136339">LRSLAVCTGSVSLCAGARSGESRSDFPLTESCVVSSQLDAGVSANMSKSHEQQLKWRDTEVEELIASMKERELLALSDGKKRRSLEVFAVVRNDLLRKGYFRTEEQIRRKMNELRKQYFEANRSEPDSRYELCDHYEALHDLFTDAQRKLDRRTDRSRIRTKRRRQNDRYADVMLLVCNDDDNIAIPAHRLVLGTFSPYFANVFEKVAFVPSSATIYVALPPTVTRAPPVFFFCPTCTPAKTIVHADSFDDVMMCGEFLRINGFAGKRSSGMLKGQQEELVSVPLVTVTKTINMDAGDARRGSPATPAPANTTTRASTPTPVPMTMRAYYGSPSPPRKIARHYEPAPPAVFQQPRYTLAHQPKQDLQSMQQQQQSLRQPMYQEDMLEPTALMGHRSQMLPQRQTQYVQQQQQQQQQQLQQYQPQEMSDGLFQQPFRQQQPLMMPLRQPLQQRYHPQPLQPLDMNLGQEDMLLPSQPVQSAQRQQQMMRMQLHRQWQQLQAQAQQLQDELMDPGQDLQPPLVRQPPTLQQTVQKQQSLQSLPQQQSVQQQPRQLQTQQQQQQKEVQQQQSVPIQQPAPLEPPELPLPQQPQCPTVAQAQQPAAPPQPPAQQKQPPAVPTVQQSLDAAQDDFQQPEELLATLQLVRTQPILKPAAAQPTQPVVAAEQVLLPQQPASEQHEEVATEELMDGTEVLLEEEEILEPEQQQQQQPQQPEQLLEQCLSQQPKIQDELMKLQELLPSQELLAPQQPPQPEQPAQQRETLRPQPTLQQRLLQKQKLQNELVRPQELLASQELLAPAKTQPTPQQQQQPQRAAAGQSNQLKPLLQFRRPKQHFQAQILVDKLMEKPTQADTVPVAKSQPDEKGAKEGKAVPAAQTSKSVPSSSGTSQLSDSVLIAKDEAAAAIDKAAQENEPEDPNDRSLEDPNDRSLTRSECDVEFLDKPRRNSLFEFADQRNLKLYEAQERRKMDFIKEYEEHMKSAQPMVETPEPSPSVPPAPVSPGSSSSSPPPLPTKFKVQHRKPASIRRLVALPKPPDIIDALDSMVNLTSDESMIELVSKSPESQTSHFSTRSHSPDGQGKIDALILENFAEHPAIFANSSMNELVPHPETAELDESDGLDQQEGTLPDQYVSSRLNCQLCYMSFTTPTDWVNHVSCHCIVDQGLLKRRRISNDDDSDYFRCDMCSSYFISAQDWLTHVAKHNNDHE</sequence>
<feature type="compositionally biased region" description="Basic and acidic residues" evidence="3">
    <location>
        <begin position="858"/>
        <end position="868"/>
    </location>
</feature>
<dbReference type="AlphaFoldDB" id="A0A8W7PGW4"/>
<dbReference type="Pfam" id="PF13837">
    <property type="entry name" value="Myb_DNA-bind_4"/>
    <property type="match status" value="1"/>
</dbReference>
<feature type="compositionally biased region" description="Low complexity" evidence="3">
    <location>
        <begin position="304"/>
        <end position="319"/>
    </location>
</feature>
<feature type="region of interest" description="Disordered" evidence="3">
    <location>
        <begin position="296"/>
        <end position="323"/>
    </location>
</feature>
<dbReference type="PROSITE" id="PS50097">
    <property type="entry name" value="BTB"/>
    <property type="match status" value="1"/>
</dbReference>
<feature type="compositionally biased region" description="Low complexity" evidence="3">
    <location>
        <begin position="608"/>
        <end position="621"/>
    </location>
</feature>
<dbReference type="InterPro" id="IPR051095">
    <property type="entry name" value="Dros_DevTransReg"/>
</dbReference>
<feature type="domain" description="BTB" evidence="4">
    <location>
        <begin position="171"/>
        <end position="205"/>
    </location>
</feature>
<dbReference type="SUPFAM" id="SSF54695">
    <property type="entry name" value="POZ domain"/>
    <property type="match status" value="1"/>
</dbReference>
<feature type="compositionally biased region" description="Basic and acidic residues" evidence="3">
    <location>
        <begin position="915"/>
        <end position="933"/>
    </location>
</feature>
<dbReference type="GO" id="GO:0048513">
    <property type="term" value="P:animal organ development"/>
    <property type="evidence" value="ECO:0007669"/>
    <property type="project" value="UniProtKB-ARBA"/>
</dbReference>
<dbReference type="InterPro" id="IPR013087">
    <property type="entry name" value="Znf_C2H2_type"/>
</dbReference>
<feature type="compositionally biased region" description="Pro residues" evidence="3">
    <location>
        <begin position="577"/>
        <end position="589"/>
    </location>
</feature>
<dbReference type="InterPro" id="IPR000210">
    <property type="entry name" value="BTB/POZ_dom"/>
</dbReference>
<organism evidence="5">
    <name type="scientific">Anopheles coluzzii</name>
    <name type="common">African malaria mosquito</name>
    <dbReference type="NCBI Taxonomy" id="1518534"/>
    <lineage>
        <taxon>Eukaryota</taxon>
        <taxon>Metazoa</taxon>
        <taxon>Ecdysozoa</taxon>
        <taxon>Arthropoda</taxon>
        <taxon>Hexapoda</taxon>
        <taxon>Insecta</taxon>
        <taxon>Pterygota</taxon>
        <taxon>Neoptera</taxon>
        <taxon>Endopterygota</taxon>
        <taxon>Diptera</taxon>
        <taxon>Nematocera</taxon>
        <taxon>Culicoidea</taxon>
        <taxon>Culicidae</taxon>
        <taxon>Anophelinae</taxon>
        <taxon>Anopheles</taxon>
    </lineage>
</organism>
<dbReference type="InterPro" id="IPR044822">
    <property type="entry name" value="Myb_DNA-bind_4"/>
</dbReference>
<keyword evidence="2" id="KW-0539">Nucleus</keyword>
<feature type="region of interest" description="Disordered" evidence="3">
    <location>
        <begin position="792"/>
        <end position="817"/>
    </location>
</feature>
<feature type="compositionally biased region" description="Low complexity" evidence="3">
    <location>
        <begin position="753"/>
        <end position="766"/>
    </location>
</feature>
<evidence type="ECO:0000313" key="5">
    <source>
        <dbReference type="EnsemblMetazoa" id="ACOM031256-PA.1"/>
    </source>
</evidence>
<comment type="subcellular location">
    <subcellularLocation>
        <location evidence="1">Nucleus</location>
    </subcellularLocation>
</comment>
<feature type="compositionally biased region" description="Low complexity" evidence="3">
    <location>
        <begin position="701"/>
        <end position="722"/>
    </location>
</feature>
<dbReference type="CDD" id="cd18186">
    <property type="entry name" value="BTB_POZ_ZBTB_KLHL-like"/>
    <property type="match status" value="1"/>
</dbReference>
<feature type="region of interest" description="Disordered" evidence="3">
    <location>
        <begin position="744"/>
        <end position="766"/>
    </location>
</feature>
<dbReference type="Gene3D" id="1.10.10.60">
    <property type="entry name" value="Homeodomain-like"/>
    <property type="match status" value="1"/>
</dbReference>
<dbReference type="InterPro" id="IPR011333">
    <property type="entry name" value="SKP1/BTB/POZ_sf"/>
</dbReference>
<dbReference type="Gene3D" id="3.30.710.10">
    <property type="entry name" value="Potassium Channel Kv1.1, Chain A"/>
    <property type="match status" value="1"/>
</dbReference>
<feature type="region of interest" description="Disordered" evidence="3">
    <location>
        <begin position="976"/>
        <end position="1017"/>
    </location>
</feature>
<dbReference type="GO" id="GO:0003006">
    <property type="term" value="P:developmental process involved in reproduction"/>
    <property type="evidence" value="ECO:0007669"/>
    <property type="project" value="UniProtKB-ARBA"/>
</dbReference>
<feature type="region of interest" description="Disordered" evidence="3">
    <location>
        <begin position="694"/>
        <end position="722"/>
    </location>
</feature>
<evidence type="ECO:0000256" key="2">
    <source>
        <dbReference type="ARBA" id="ARBA00023242"/>
    </source>
</evidence>
<feature type="compositionally biased region" description="Pro residues" evidence="3">
    <location>
        <begin position="987"/>
        <end position="997"/>
    </location>
</feature>
<feature type="compositionally biased region" description="Low complexity" evidence="3">
    <location>
        <begin position="523"/>
        <end position="576"/>
    </location>
</feature>
<feature type="compositionally biased region" description="Low complexity" evidence="3">
    <location>
        <begin position="795"/>
        <end position="816"/>
    </location>
</feature>
<dbReference type="EnsemblMetazoa" id="ACOM031256-RA">
    <property type="protein sequence ID" value="ACOM031256-PA.1"/>
    <property type="gene ID" value="ACOM031256"/>
</dbReference>
<proteinExistence type="predicted"/>
<protein>
    <recommendedName>
        <fullName evidence="4">BTB domain-containing protein</fullName>
    </recommendedName>
</protein>
<dbReference type="GO" id="GO:0006357">
    <property type="term" value="P:regulation of transcription by RNA polymerase II"/>
    <property type="evidence" value="ECO:0007669"/>
    <property type="project" value="TreeGrafter"/>
</dbReference>
<evidence type="ECO:0000259" key="4">
    <source>
        <dbReference type="PROSITE" id="PS50097"/>
    </source>
</evidence>
<dbReference type="PROSITE" id="PS00028">
    <property type="entry name" value="ZINC_FINGER_C2H2_1"/>
    <property type="match status" value="2"/>
</dbReference>
<name>A0A8W7PGW4_ANOCL</name>
<dbReference type="PANTHER" id="PTHR23110">
    <property type="entry name" value="BTB DOMAIN TRANSCRIPTION FACTOR"/>
    <property type="match status" value="1"/>
</dbReference>
<dbReference type="Pfam" id="PF00651">
    <property type="entry name" value="BTB"/>
    <property type="match status" value="1"/>
</dbReference>
<dbReference type="GO" id="GO:0005634">
    <property type="term" value="C:nucleus"/>
    <property type="evidence" value="ECO:0007669"/>
    <property type="project" value="UniProtKB-SubCell"/>
</dbReference>
<dbReference type="PANTHER" id="PTHR23110:SF93">
    <property type="entry name" value="ZINC FINGER AND BTB DOMAIN-CONTAINING PROTEIN 14-LIKE PROTEIN"/>
    <property type="match status" value="1"/>
</dbReference>
<reference evidence="5" key="1">
    <citation type="submission" date="2022-08" db="UniProtKB">
        <authorList>
            <consortium name="EnsemblMetazoa"/>
        </authorList>
    </citation>
    <scope>IDENTIFICATION</scope>
</reference>
<feature type="region of interest" description="Disordered" evidence="3">
    <location>
        <begin position="848"/>
        <end position="933"/>
    </location>
</feature>
<evidence type="ECO:0000256" key="3">
    <source>
        <dbReference type="SAM" id="MobiDB-lite"/>
    </source>
</evidence>